<dbReference type="EMBL" id="JAWWMZ010000003">
    <property type="protein sequence ID" value="MDX4953846.1"/>
    <property type="molecule type" value="Genomic_DNA"/>
</dbReference>
<proteinExistence type="predicted"/>
<protein>
    <submittedName>
        <fullName evidence="1">Uncharacterized protein</fullName>
    </submittedName>
</protein>
<dbReference type="RefSeq" id="WP_319073434.1">
    <property type="nucleotide sequence ID" value="NZ_JAWWMZ010000003.1"/>
</dbReference>
<evidence type="ECO:0000313" key="2">
    <source>
        <dbReference type="Proteomes" id="UP001287445"/>
    </source>
</evidence>
<dbReference type="Proteomes" id="UP001287445">
    <property type="component" value="Unassembled WGS sequence"/>
</dbReference>
<name>A0AAJ2R111_DELAC</name>
<evidence type="ECO:0000313" key="1">
    <source>
        <dbReference type="EMBL" id="MDX4953846.1"/>
    </source>
</evidence>
<sequence>MIGTQPTGAIEGVQISAVSHEGLSVSINGKPGRLAIITEDGEVIAAGEDVAREAQAVAINCYRNFLQGKGFLRILSNPIVRIPRDHS</sequence>
<accession>A0AAJ2R111</accession>
<gene>
    <name evidence="1" type="ORF">SGN30_10505</name>
</gene>
<dbReference type="AlphaFoldDB" id="A0AAJ2R111"/>
<organism evidence="1 2">
    <name type="scientific">Delftia acidovorans</name>
    <name type="common">Pseudomonas acidovorans</name>
    <name type="synonym">Comamonas acidovorans</name>
    <dbReference type="NCBI Taxonomy" id="80866"/>
    <lineage>
        <taxon>Bacteria</taxon>
        <taxon>Pseudomonadati</taxon>
        <taxon>Pseudomonadota</taxon>
        <taxon>Betaproteobacteria</taxon>
        <taxon>Burkholderiales</taxon>
        <taxon>Comamonadaceae</taxon>
        <taxon>Delftia</taxon>
    </lineage>
</organism>
<comment type="caution">
    <text evidence="1">The sequence shown here is derived from an EMBL/GenBank/DDBJ whole genome shotgun (WGS) entry which is preliminary data.</text>
</comment>
<reference evidence="1" key="1">
    <citation type="submission" date="2023-11" db="EMBL/GenBank/DDBJ databases">
        <title>Identification and selenium tolerance of Delftia acidovorans R3-25.</title>
        <authorList>
            <person name="Zhang S."/>
            <person name="Liu Y."/>
            <person name="Guo Y."/>
        </authorList>
    </citation>
    <scope>NUCLEOTIDE SEQUENCE</scope>
    <source>
        <strain evidence="1">R3-25</strain>
    </source>
</reference>